<keyword evidence="1" id="KW-0472">Membrane</keyword>
<feature type="transmembrane region" description="Helical" evidence="1">
    <location>
        <begin position="296"/>
        <end position="318"/>
    </location>
</feature>
<sequence length="611" mass="69655">MNRPDTQNVFNLKAISSNHLNWWIILIIFFYFVWIYYILAAGRNVIYTDQYRIVPMIANDYFKNTLNFSSLWSAHLEHRVLGYNLLVLSNIVVFNYNTLLEMYLSVLVLIATICLVLYFLLDSNAIHNHTFSFHLSVASIILGVLSLSQADIVVWSIGVGIFILNLLFISTILCIENYLYKHSASFIVFLAALLYSVNIICFSGGYGTIQALSILCVLLLLLALKQCKKQVVFCLIMFLIASLISLGTYYYKLNIEHLDRLEHGIDVLGVLKFFFYALGNAFLGNATISAYGLDHAVLLFGLLYFIVMIWILSDYLLYRHYNYFMWPVVLIYFSALGILLIGVARVPLFDAYYGLQPRYISTSMLGIVGISSYRIYRHTYFRFSGTFFHTSISIWLFVFIVFQIFNSSLELRIAPYRGLYFDQLQDKMVRILCNDNELPDSFFSPFNAFNPDEVRNAVVTLAEHRISFFKDWKPGSDLNSAILHKGWHGEEHGGRWISKEALFTLGSTDTFDSLVVAGHIPNGDGFHRLRIFSGRDVLYDAMVSGSISIEVPISPRKMIHGSITLDRFVSQKPPQGQPNEDERGMLVTRLEVATSRPLPAPPAPHVDEIGP</sequence>
<organism evidence="2">
    <name type="scientific">Desulfatirhabdium butyrativorans</name>
    <dbReference type="NCBI Taxonomy" id="340467"/>
    <lineage>
        <taxon>Bacteria</taxon>
        <taxon>Pseudomonadati</taxon>
        <taxon>Thermodesulfobacteriota</taxon>
        <taxon>Desulfobacteria</taxon>
        <taxon>Desulfobacterales</taxon>
        <taxon>Desulfatirhabdiaceae</taxon>
        <taxon>Desulfatirhabdium</taxon>
    </lineage>
</organism>
<comment type="caution">
    <text evidence="2">The sequence shown here is derived from an EMBL/GenBank/DDBJ whole genome shotgun (WGS) entry which is preliminary data.</text>
</comment>
<evidence type="ECO:0000313" key="2">
    <source>
        <dbReference type="EMBL" id="HGU33991.1"/>
    </source>
</evidence>
<keyword evidence="1" id="KW-0812">Transmembrane</keyword>
<reference evidence="2" key="1">
    <citation type="journal article" date="2020" name="mSystems">
        <title>Genome- and Community-Level Interaction Insights into Carbon Utilization and Element Cycling Functions of Hydrothermarchaeota in Hydrothermal Sediment.</title>
        <authorList>
            <person name="Zhou Z."/>
            <person name="Liu Y."/>
            <person name="Xu W."/>
            <person name="Pan J."/>
            <person name="Luo Z.H."/>
            <person name="Li M."/>
        </authorList>
    </citation>
    <scope>NUCLEOTIDE SEQUENCE [LARGE SCALE GENOMIC DNA]</scope>
    <source>
        <strain evidence="2">SpSt-477</strain>
    </source>
</reference>
<dbReference type="AlphaFoldDB" id="A0A7C4VRG3"/>
<feature type="transmembrane region" description="Helical" evidence="1">
    <location>
        <begin position="206"/>
        <end position="224"/>
    </location>
</feature>
<feature type="transmembrane region" description="Helical" evidence="1">
    <location>
        <begin position="231"/>
        <end position="251"/>
    </location>
</feature>
<feature type="transmembrane region" description="Helical" evidence="1">
    <location>
        <begin position="387"/>
        <end position="405"/>
    </location>
</feature>
<evidence type="ECO:0000256" key="1">
    <source>
        <dbReference type="SAM" id="Phobius"/>
    </source>
</evidence>
<feature type="transmembrane region" description="Helical" evidence="1">
    <location>
        <begin position="263"/>
        <end position="284"/>
    </location>
</feature>
<gene>
    <name evidence="2" type="ORF">ENS29_14270</name>
</gene>
<dbReference type="EMBL" id="DSUH01000325">
    <property type="protein sequence ID" value="HGU33991.1"/>
    <property type="molecule type" value="Genomic_DNA"/>
</dbReference>
<proteinExistence type="predicted"/>
<protein>
    <submittedName>
        <fullName evidence="2">Uncharacterized protein</fullName>
    </submittedName>
</protein>
<accession>A0A7C4VRG3</accession>
<feature type="transmembrane region" description="Helical" evidence="1">
    <location>
        <begin position="153"/>
        <end position="175"/>
    </location>
</feature>
<feature type="transmembrane region" description="Helical" evidence="1">
    <location>
        <begin position="128"/>
        <end position="147"/>
    </location>
</feature>
<feature type="transmembrane region" description="Helical" evidence="1">
    <location>
        <begin position="102"/>
        <end position="121"/>
    </location>
</feature>
<feature type="transmembrane region" description="Helical" evidence="1">
    <location>
        <begin position="324"/>
        <end position="346"/>
    </location>
</feature>
<name>A0A7C4VRG3_9BACT</name>
<feature type="transmembrane region" description="Helical" evidence="1">
    <location>
        <begin position="20"/>
        <end position="39"/>
    </location>
</feature>
<keyword evidence="1" id="KW-1133">Transmembrane helix</keyword>